<accession>A0A399EFT9</accession>
<evidence type="ECO:0000313" key="2">
    <source>
        <dbReference type="Proteomes" id="UP000265800"/>
    </source>
</evidence>
<reference evidence="1 2" key="1">
    <citation type="submission" date="2018-08" db="EMBL/GenBank/DDBJ databases">
        <title>Meiothermus luteus KCTC 52599 genome sequencing project.</title>
        <authorList>
            <person name="Da Costa M.S."/>
            <person name="Albuquerque L."/>
            <person name="Raposo P."/>
            <person name="Froufe H.J.C."/>
            <person name="Barroso C.S."/>
            <person name="Egas C."/>
        </authorList>
    </citation>
    <scope>NUCLEOTIDE SEQUENCE [LARGE SCALE GENOMIC DNA]</scope>
    <source>
        <strain evidence="1 2">KCTC 52599</strain>
    </source>
</reference>
<gene>
    <name evidence="1" type="ORF">Mlute_02442</name>
</gene>
<sequence length="43" mass="4890">MEAVAQVLREWREGYLKAEEALEAIEEALRENNFGPLLDGEEA</sequence>
<evidence type="ECO:0000313" key="1">
    <source>
        <dbReference type="EMBL" id="RIH82606.1"/>
    </source>
</evidence>
<proteinExistence type="predicted"/>
<dbReference type="EMBL" id="QWKZ01000103">
    <property type="protein sequence ID" value="RIH82606.1"/>
    <property type="molecule type" value="Genomic_DNA"/>
</dbReference>
<dbReference type="AlphaFoldDB" id="A0A399EFT9"/>
<comment type="caution">
    <text evidence="1">The sequence shown here is derived from an EMBL/GenBank/DDBJ whole genome shotgun (WGS) entry which is preliminary data.</text>
</comment>
<organism evidence="1 2">
    <name type="scientific">Meiothermus luteus</name>
    <dbReference type="NCBI Taxonomy" id="2026184"/>
    <lineage>
        <taxon>Bacteria</taxon>
        <taxon>Thermotogati</taxon>
        <taxon>Deinococcota</taxon>
        <taxon>Deinococci</taxon>
        <taxon>Thermales</taxon>
        <taxon>Thermaceae</taxon>
        <taxon>Meiothermus</taxon>
    </lineage>
</organism>
<dbReference type="Proteomes" id="UP000265800">
    <property type="component" value="Unassembled WGS sequence"/>
</dbReference>
<name>A0A399EFT9_9DEIN</name>
<keyword evidence="2" id="KW-1185">Reference proteome</keyword>
<protein>
    <submittedName>
        <fullName evidence="1">Uncharacterized protein</fullName>
    </submittedName>
</protein>